<keyword evidence="3" id="KW-1185">Reference proteome</keyword>
<reference evidence="3" key="1">
    <citation type="journal article" date="2019" name="Int. J. Syst. Evol. Microbiol.">
        <title>The Global Catalogue of Microorganisms (GCM) 10K type strain sequencing project: providing services to taxonomists for standard genome sequencing and annotation.</title>
        <authorList>
            <consortium name="The Broad Institute Genomics Platform"/>
            <consortium name="The Broad Institute Genome Sequencing Center for Infectious Disease"/>
            <person name="Wu L."/>
            <person name="Ma J."/>
        </authorList>
    </citation>
    <scope>NUCLEOTIDE SEQUENCE [LARGE SCALE GENOMIC DNA]</scope>
    <source>
        <strain evidence="3">JCM 12165</strain>
    </source>
</reference>
<evidence type="ECO:0000313" key="3">
    <source>
        <dbReference type="Proteomes" id="UP001597145"/>
    </source>
</evidence>
<dbReference type="RefSeq" id="WP_343969321.1">
    <property type="nucleotide sequence ID" value="NZ_BAAAJG010000001.1"/>
</dbReference>
<dbReference type="Proteomes" id="UP001597145">
    <property type="component" value="Unassembled WGS sequence"/>
</dbReference>
<evidence type="ECO:0000256" key="1">
    <source>
        <dbReference type="SAM" id="MobiDB-lite"/>
    </source>
</evidence>
<accession>A0ABW4FCM2</accession>
<comment type="caution">
    <text evidence="2">The sequence shown here is derived from an EMBL/GenBank/DDBJ whole genome shotgun (WGS) entry which is preliminary data.</text>
</comment>
<name>A0ABW4FCM2_9PSEU</name>
<protein>
    <submittedName>
        <fullName evidence="2">Uncharacterized protein</fullName>
    </submittedName>
</protein>
<sequence>MTRAHRSVGDDTGDHSAVWTTMTPPVRRAPSPVPEHGTATGDPPGADAGISDVGSLTVSELADAAEARGVDPSSLLRGPAQAKVRADLDLAARLADPVAALVIGLARLDPVAAAVVAGMIERYAAADRRRPPTL</sequence>
<organism evidence="2 3">
    <name type="scientific">Pseudonocardia aurantiaca</name>
    <dbReference type="NCBI Taxonomy" id="75290"/>
    <lineage>
        <taxon>Bacteria</taxon>
        <taxon>Bacillati</taxon>
        <taxon>Actinomycetota</taxon>
        <taxon>Actinomycetes</taxon>
        <taxon>Pseudonocardiales</taxon>
        <taxon>Pseudonocardiaceae</taxon>
        <taxon>Pseudonocardia</taxon>
    </lineage>
</organism>
<feature type="region of interest" description="Disordered" evidence="1">
    <location>
        <begin position="1"/>
        <end position="53"/>
    </location>
</feature>
<evidence type="ECO:0000313" key="2">
    <source>
        <dbReference type="EMBL" id="MFD1528453.1"/>
    </source>
</evidence>
<gene>
    <name evidence="2" type="ORF">ACFSCY_03275</name>
</gene>
<proteinExistence type="predicted"/>
<dbReference type="EMBL" id="JBHUCP010000003">
    <property type="protein sequence ID" value="MFD1528453.1"/>
    <property type="molecule type" value="Genomic_DNA"/>
</dbReference>